<dbReference type="InterPro" id="IPR000536">
    <property type="entry name" value="Nucl_hrmn_rcpt_lig-bd"/>
</dbReference>
<dbReference type="SMART" id="SM00430">
    <property type="entry name" value="HOLI"/>
    <property type="match status" value="1"/>
</dbReference>
<dbReference type="InterPro" id="IPR042936">
    <property type="entry name" value="Nhr-150"/>
</dbReference>
<gene>
    <name evidence="5" type="ORF">GCK72_020190</name>
</gene>
<dbReference type="Gene3D" id="1.10.565.10">
    <property type="entry name" value="Retinoid X Receptor"/>
    <property type="match status" value="1"/>
</dbReference>
<dbReference type="PANTHER" id="PTHR46800:SF2">
    <property type="entry name" value="NUCLEAR HORMONE RECEPTOR FAMILY-RELATED"/>
    <property type="match status" value="1"/>
</dbReference>
<dbReference type="KEGG" id="crq:GCK72_020190"/>
<dbReference type="Proteomes" id="UP000483820">
    <property type="component" value="Chromosome V"/>
</dbReference>
<keyword evidence="2" id="KW-0804">Transcription</keyword>
<dbReference type="Pfam" id="PF00104">
    <property type="entry name" value="Hormone_recep"/>
    <property type="match status" value="1"/>
</dbReference>
<dbReference type="PANTHER" id="PTHR46800">
    <property type="entry name" value="NUCLEAR HORMONE RECEPTOR FAMILY-RELATED-RELATED"/>
    <property type="match status" value="1"/>
</dbReference>
<dbReference type="GeneID" id="78776889"/>
<comment type="caution">
    <text evidence="5">The sequence shown here is derived from an EMBL/GenBank/DDBJ whole genome shotgun (WGS) entry which is preliminary data.</text>
</comment>
<dbReference type="PROSITE" id="PS51843">
    <property type="entry name" value="NR_LBD"/>
    <property type="match status" value="1"/>
</dbReference>
<protein>
    <recommendedName>
        <fullName evidence="4">NR LBD domain-containing protein</fullName>
    </recommendedName>
</protein>
<dbReference type="RefSeq" id="XP_053582345.1">
    <property type="nucleotide sequence ID" value="XM_053733432.1"/>
</dbReference>
<dbReference type="CTD" id="78776889"/>
<evidence type="ECO:0000313" key="6">
    <source>
        <dbReference type="Proteomes" id="UP000483820"/>
    </source>
</evidence>
<evidence type="ECO:0000256" key="3">
    <source>
        <dbReference type="ARBA" id="ARBA00023170"/>
    </source>
</evidence>
<dbReference type="AlphaFoldDB" id="A0A6A5GG33"/>
<evidence type="ECO:0000313" key="5">
    <source>
        <dbReference type="EMBL" id="KAF1753633.1"/>
    </source>
</evidence>
<reference evidence="5 6" key="1">
    <citation type="submission" date="2019-12" db="EMBL/GenBank/DDBJ databases">
        <title>Chromosome-level assembly of the Caenorhabditis remanei genome.</title>
        <authorList>
            <person name="Teterina A.A."/>
            <person name="Willis J.H."/>
            <person name="Phillips P.C."/>
        </authorList>
    </citation>
    <scope>NUCLEOTIDE SEQUENCE [LARGE SCALE GENOMIC DNA]</scope>
    <source>
        <strain evidence="5 6">PX506</strain>
        <tissue evidence="5">Whole organism</tissue>
    </source>
</reference>
<keyword evidence="3" id="KW-0675">Receptor</keyword>
<evidence type="ECO:0000256" key="2">
    <source>
        <dbReference type="ARBA" id="ARBA00023163"/>
    </source>
</evidence>
<proteinExistence type="predicted"/>
<dbReference type="InterPro" id="IPR035500">
    <property type="entry name" value="NHR-like_dom_sf"/>
</dbReference>
<dbReference type="SUPFAM" id="SSF48508">
    <property type="entry name" value="Nuclear receptor ligand-binding domain"/>
    <property type="match status" value="1"/>
</dbReference>
<dbReference type="EMBL" id="WUAV01000005">
    <property type="protein sequence ID" value="KAF1753633.1"/>
    <property type="molecule type" value="Genomic_DNA"/>
</dbReference>
<sequence>MFPSSRKLEDSDKGALLRNFLLKMLIVVPLFHCSKYAEDYSKINNEAYEKVVFSFYDGTFEKGKELTKNECMRVFEPFWHHFFNKTVAPIGKLKLDAEELMAIIWLVFFDHGYTNISSHCVETCRNIKKVILRELKNYQSEGNHDEFRFIDTIETLKIIAKEEIRVMDAFLVYELYNVRIHNDFMAIVKEERY</sequence>
<keyword evidence="1" id="KW-0805">Transcription regulation</keyword>
<accession>A0A6A5GG33</accession>
<organism evidence="5 6">
    <name type="scientific">Caenorhabditis remanei</name>
    <name type="common">Caenorhabditis vulgaris</name>
    <dbReference type="NCBI Taxonomy" id="31234"/>
    <lineage>
        <taxon>Eukaryota</taxon>
        <taxon>Metazoa</taxon>
        <taxon>Ecdysozoa</taxon>
        <taxon>Nematoda</taxon>
        <taxon>Chromadorea</taxon>
        <taxon>Rhabditida</taxon>
        <taxon>Rhabditina</taxon>
        <taxon>Rhabditomorpha</taxon>
        <taxon>Rhabditoidea</taxon>
        <taxon>Rhabditidae</taxon>
        <taxon>Peloderinae</taxon>
        <taxon>Caenorhabditis</taxon>
    </lineage>
</organism>
<name>A0A6A5GG33_CAERE</name>
<evidence type="ECO:0000256" key="1">
    <source>
        <dbReference type="ARBA" id="ARBA00023015"/>
    </source>
</evidence>
<feature type="domain" description="NR LBD" evidence="4">
    <location>
        <begin position="1"/>
        <end position="193"/>
    </location>
</feature>
<evidence type="ECO:0000259" key="4">
    <source>
        <dbReference type="PROSITE" id="PS51843"/>
    </source>
</evidence>